<evidence type="ECO:0000313" key="2">
    <source>
        <dbReference type="EMBL" id="GAA3758146.1"/>
    </source>
</evidence>
<keyword evidence="1" id="KW-1133">Transmembrane helix</keyword>
<sequence length="117" mass="13108">MDVGDLVVILTALHLEYQEVRRKLTGPQVHRHERGTRFEAGTVQGTSCRVALGLTSRGKRKRLQTAVDLFTYVALPVICMTVFWCSPAVPPLLVALSFVQALALVVLGWQFLRYAER</sequence>
<feature type="transmembrane region" description="Helical" evidence="1">
    <location>
        <begin position="66"/>
        <end position="86"/>
    </location>
</feature>
<reference evidence="3" key="1">
    <citation type="journal article" date="2019" name="Int. J. Syst. Evol. Microbiol.">
        <title>The Global Catalogue of Microorganisms (GCM) 10K type strain sequencing project: providing services to taxonomists for standard genome sequencing and annotation.</title>
        <authorList>
            <consortium name="The Broad Institute Genomics Platform"/>
            <consortium name="The Broad Institute Genome Sequencing Center for Infectious Disease"/>
            <person name="Wu L."/>
            <person name="Ma J."/>
        </authorList>
    </citation>
    <scope>NUCLEOTIDE SEQUENCE [LARGE SCALE GENOMIC DNA]</scope>
    <source>
        <strain evidence="3">JCM 30846</strain>
    </source>
</reference>
<name>A0ABP7GAH0_9ACTN</name>
<proteinExistence type="predicted"/>
<organism evidence="2 3">
    <name type="scientific">Streptomyces tremellae</name>
    <dbReference type="NCBI Taxonomy" id="1124239"/>
    <lineage>
        <taxon>Bacteria</taxon>
        <taxon>Bacillati</taxon>
        <taxon>Actinomycetota</taxon>
        <taxon>Actinomycetes</taxon>
        <taxon>Kitasatosporales</taxon>
        <taxon>Streptomycetaceae</taxon>
        <taxon>Streptomyces</taxon>
    </lineage>
</organism>
<keyword evidence="1" id="KW-0812">Transmembrane</keyword>
<comment type="caution">
    <text evidence="2">The sequence shown here is derived from an EMBL/GenBank/DDBJ whole genome shotgun (WGS) entry which is preliminary data.</text>
</comment>
<gene>
    <name evidence="2" type="ORF">GCM10023082_61110</name>
</gene>
<evidence type="ECO:0000256" key="1">
    <source>
        <dbReference type="SAM" id="Phobius"/>
    </source>
</evidence>
<dbReference type="RefSeq" id="WP_345654747.1">
    <property type="nucleotide sequence ID" value="NZ_BAABEP010000076.1"/>
</dbReference>
<dbReference type="EMBL" id="BAABEP010000076">
    <property type="protein sequence ID" value="GAA3758146.1"/>
    <property type="molecule type" value="Genomic_DNA"/>
</dbReference>
<keyword evidence="1" id="KW-0472">Membrane</keyword>
<keyword evidence="3" id="KW-1185">Reference proteome</keyword>
<evidence type="ECO:0000313" key="3">
    <source>
        <dbReference type="Proteomes" id="UP001499884"/>
    </source>
</evidence>
<accession>A0ABP7GAH0</accession>
<protein>
    <submittedName>
        <fullName evidence="2">Uncharacterized protein</fullName>
    </submittedName>
</protein>
<dbReference type="Proteomes" id="UP001499884">
    <property type="component" value="Unassembled WGS sequence"/>
</dbReference>
<feature type="transmembrane region" description="Helical" evidence="1">
    <location>
        <begin position="92"/>
        <end position="112"/>
    </location>
</feature>